<comment type="caution">
    <text evidence="1">The sequence shown here is derived from an EMBL/GenBank/DDBJ whole genome shotgun (WGS) entry which is preliminary data.</text>
</comment>
<organism evidence="1 2">
    <name type="scientific">Sphingorhabdus arenilitoris</name>
    <dbReference type="NCBI Taxonomy" id="1490041"/>
    <lineage>
        <taxon>Bacteria</taxon>
        <taxon>Pseudomonadati</taxon>
        <taxon>Pseudomonadota</taxon>
        <taxon>Alphaproteobacteria</taxon>
        <taxon>Sphingomonadales</taxon>
        <taxon>Sphingomonadaceae</taxon>
        <taxon>Sphingorhabdus</taxon>
    </lineage>
</organism>
<dbReference type="Proteomes" id="UP001595887">
    <property type="component" value="Unassembled WGS sequence"/>
</dbReference>
<accession>A0ABV8RFS4</accession>
<gene>
    <name evidence="1" type="ORF">ACFOWX_01675</name>
</gene>
<evidence type="ECO:0000313" key="2">
    <source>
        <dbReference type="Proteomes" id="UP001595887"/>
    </source>
</evidence>
<dbReference type="RefSeq" id="WP_381420712.1">
    <property type="nucleotide sequence ID" value="NZ_JBHSDH010000010.1"/>
</dbReference>
<proteinExistence type="predicted"/>
<keyword evidence="2" id="KW-1185">Reference proteome</keyword>
<evidence type="ECO:0000313" key="1">
    <source>
        <dbReference type="EMBL" id="MFC4291116.1"/>
    </source>
</evidence>
<evidence type="ECO:0008006" key="3">
    <source>
        <dbReference type="Google" id="ProtNLM"/>
    </source>
</evidence>
<reference evidence="2" key="1">
    <citation type="journal article" date="2019" name="Int. J. Syst. Evol. Microbiol.">
        <title>The Global Catalogue of Microorganisms (GCM) 10K type strain sequencing project: providing services to taxonomists for standard genome sequencing and annotation.</title>
        <authorList>
            <consortium name="The Broad Institute Genomics Platform"/>
            <consortium name="The Broad Institute Genome Sequencing Center for Infectious Disease"/>
            <person name="Wu L."/>
            <person name="Ma J."/>
        </authorList>
    </citation>
    <scope>NUCLEOTIDE SEQUENCE [LARGE SCALE GENOMIC DNA]</scope>
    <source>
        <strain evidence="2">CECT 8531</strain>
    </source>
</reference>
<protein>
    <recommendedName>
        <fullName evidence="3">Transposase zinc-ribbon domain-containing protein</fullName>
    </recommendedName>
</protein>
<dbReference type="EMBL" id="JBHSDH010000010">
    <property type="protein sequence ID" value="MFC4291116.1"/>
    <property type="molecule type" value="Genomic_DNA"/>
</dbReference>
<name>A0ABV8RFS4_9SPHN</name>
<sequence length="78" mass="8818">MYMNIKDFRGSAQQRTFIPLYYAESVNHCPSCTRTHWHIGRTTAECAFCETALPLASSSQQPAEPLFWFRGSETLASA</sequence>